<reference evidence="1" key="1">
    <citation type="journal article" date="2021" name="Proc. Natl. Acad. Sci. U.S.A.">
        <title>A Catalog of Tens of Thousands of Viruses from Human Metagenomes Reveals Hidden Associations with Chronic Diseases.</title>
        <authorList>
            <person name="Tisza M.J."/>
            <person name="Buck C.B."/>
        </authorList>
    </citation>
    <scope>NUCLEOTIDE SEQUENCE</scope>
    <source>
        <strain evidence="1">Ctvph17</strain>
    </source>
</reference>
<protein>
    <submittedName>
        <fullName evidence="1">Uncharacterized protein</fullName>
    </submittedName>
</protein>
<organism evidence="1">
    <name type="scientific">Siphoviridae sp. ctvph17</name>
    <dbReference type="NCBI Taxonomy" id="2825724"/>
    <lineage>
        <taxon>Viruses</taxon>
        <taxon>Duplodnaviria</taxon>
        <taxon>Heunggongvirae</taxon>
        <taxon>Uroviricota</taxon>
        <taxon>Caudoviricetes</taxon>
    </lineage>
</organism>
<evidence type="ECO:0000313" key="1">
    <source>
        <dbReference type="EMBL" id="DAF94674.1"/>
    </source>
</evidence>
<proteinExistence type="predicted"/>
<name>A0A8S5UJU8_9CAUD</name>
<sequence>MSLYVMSDAPIKTVVDLLLQEPYMSSTISFTNNEDAYTIRAADEVPVSLDYGPNDNGDLDTFIIVPEKQEELQRKIFESVKKLRYKATICEPPNDVEVVYMPDDPLPAVPA</sequence>
<dbReference type="EMBL" id="BK016095">
    <property type="protein sequence ID" value="DAF94674.1"/>
    <property type="molecule type" value="Genomic_DNA"/>
</dbReference>
<accession>A0A8S5UJU8</accession>